<organism evidence="1 2">
    <name type="scientific">Desulfonema magnum</name>
    <dbReference type="NCBI Taxonomy" id="45655"/>
    <lineage>
        <taxon>Bacteria</taxon>
        <taxon>Pseudomonadati</taxon>
        <taxon>Thermodesulfobacteriota</taxon>
        <taxon>Desulfobacteria</taxon>
        <taxon>Desulfobacterales</taxon>
        <taxon>Desulfococcaceae</taxon>
        <taxon>Desulfonema</taxon>
    </lineage>
</organism>
<dbReference type="AlphaFoldDB" id="A0A975GN62"/>
<reference evidence="1" key="1">
    <citation type="journal article" date="2021" name="Microb. Physiol.">
        <title>Proteogenomic Insights into the Physiology of Marine, Sulfate-Reducing, Filamentous Desulfonema limicola and Desulfonema magnum.</title>
        <authorList>
            <person name="Schnaars V."/>
            <person name="Wohlbrand L."/>
            <person name="Scheve S."/>
            <person name="Hinrichs C."/>
            <person name="Reinhardt R."/>
            <person name="Rabus R."/>
        </authorList>
    </citation>
    <scope>NUCLEOTIDE SEQUENCE</scope>
    <source>
        <strain evidence="1">4be13</strain>
    </source>
</reference>
<dbReference type="KEGG" id="dmm:dnm_034660"/>
<gene>
    <name evidence="1" type="ORF">dnm_034660</name>
</gene>
<name>A0A975GN62_9BACT</name>
<protein>
    <recommendedName>
        <fullName evidence="3">Transposase IS204/IS1001/IS1096/IS1165 zinc-finger domain-containing protein</fullName>
    </recommendedName>
</protein>
<evidence type="ECO:0000313" key="1">
    <source>
        <dbReference type="EMBL" id="QTA87432.1"/>
    </source>
</evidence>
<dbReference type="EMBL" id="CP061800">
    <property type="protein sequence ID" value="QTA87432.1"/>
    <property type="molecule type" value="Genomic_DNA"/>
</dbReference>
<proteinExistence type="predicted"/>
<accession>A0A975GN62</accession>
<keyword evidence="2" id="KW-1185">Reference proteome</keyword>
<sequence>MEKLLNIPDVAVEKTEINKTGDVIITVRSTREGSCCDRCGAEIDKPYGQGKSCSVIFLFSAERLTSVSVRRDISVRIAKAAR</sequence>
<evidence type="ECO:0000313" key="2">
    <source>
        <dbReference type="Proteomes" id="UP000663722"/>
    </source>
</evidence>
<dbReference type="Proteomes" id="UP000663722">
    <property type="component" value="Chromosome"/>
</dbReference>
<evidence type="ECO:0008006" key="3">
    <source>
        <dbReference type="Google" id="ProtNLM"/>
    </source>
</evidence>